<dbReference type="RefSeq" id="WP_206256084.1">
    <property type="nucleotide sequence ID" value="NZ_CP071060.1"/>
</dbReference>
<reference evidence="2 3" key="1">
    <citation type="submission" date="2021-02" db="EMBL/GenBank/DDBJ databases">
        <title>Niveibacterium changnyeongensis HC41.</title>
        <authorList>
            <person name="Kang M."/>
        </authorList>
    </citation>
    <scope>NUCLEOTIDE SEQUENCE [LARGE SCALE GENOMIC DNA]</scope>
    <source>
        <strain evidence="2 3">HC41</strain>
    </source>
</reference>
<evidence type="ECO:0000256" key="1">
    <source>
        <dbReference type="SAM" id="MobiDB-lite"/>
    </source>
</evidence>
<sequence>MKRHPSRRACPGQRKTPRVQVVTAPREPLSVNAQHVADTLTDCLARTVDGECIGAVVVCMDRDGQLTTHLAGSYRKQAEVKA</sequence>
<accession>A0ABX7MAE3</accession>
<proteinExistence type="predicted"/>
<protein>
    <submittedName>
        <fullName evidence="2">Uncharacterized protein</fullName>
    </submittedName>
</protein>
<keyword evidence="3" id="KW-1185">Reference proteome</keyword>
<dbReference type="EMBL" id="CP071060">
    <property type="protein sequence ID" value="QSI78683.1"/>
    <property type="molecule type" value="Genomic_DNA"/>
</dbReference>
<evidence type="ECO:0000313" key="3">
    <source>
        <dbReference type="Proteomes" id="UP000663570"/>
    </source>
</evidence>
<feature type="region of interest" description="Disordered" evidence="1">
    <location>
        <begin position="1"/>
        <end position="20"/>
    </location>
</feature>
<name>A0ABX7MAE3_9RHOO</name>
<dbReference type="Proteomes" id="UP000663570">
    <property type="component" value="Chromosome"/>
</dbReference>
<evidence type="ECO:0000313" key="2">
    <source>
        <dbReference type="EMBL" id="QSI78683.1"/>
    </source>
</evidence>
<organism evidence="2 3">
    <name type="scientific">Niveibacterium microcysteis</name>
    <dbReference type="NCBI Taxonomy" id="2811415"/>
    <lineage>
        <taxon>Bacteria</taxon>
        <taxon>Pseudomonadati</taxon>
        <taxon>Pseudomonadota</taxon>
        <taxon>Betaproteobacteria</taxon>
        <taxon>Rhodocyclales</taxon>
        <taxon>Rhodocyclaceae</taxon>
        <taxon>Niveibacterium</taxon>
    </lineage>
</organism>
<gene>
    <name evidence="2" type="ORF">JY500_08785</name>
</gene>